<dbReference type="SUPFAM" id="SSF140566">
    <property type="entry name" value="FlgN-like"/>
    <property type="match status" value="1"/>
</dbReference>
<reference evidence="3" key="1">
    <citation type="submission" date="2019-08" db="EMBL/GenBank/DDBJ databases">
        <authorList>
            <person name="Kucharzyk K."/>
            <person name="Murdoch R.W."/>
            <person name="Higgins S."/>
            <person name="Loffler F."/>
        </authorList>
    </citation>
    <scope>NUCLEOTIDE SEQUENCE</scope>
</reference>
<evidence type="ECO:0000313" key="3">
    <source>
        <dbReference type="EMBL" id="MPM94460.1"/>
    </source>
</evidence>
<gene>
    <name evidence="3" type="ORF">SDC9_141606</name>
</gene>
<keyword evidence="1" id="KW-1005">Bacterial flagellum biogenesis</keyword>
<dbReference type="GO" id="GO:0044780">
    <property type="term" value="P:bacterial-type flagellum assembly"/>
    <property type="evidence" value="ECO:0007669"/>
    <property type="project" value="InterPro"/>
</dbReference>
<dbReference type="EMBL" id="VSSQ01041089">
    <property type="protein sequence ID" value="MPM94460.1"/>
    <property type="molecule type" value="Genomic_DNA"/>
</dbReference>
<protein>
    <recommendedName>
        <fullName evidence="4">FlgN protein</fullName>
    </recommendedName>
</protein>
<organism evidence="3">
    <name type="scientific">bioreactor metagenome</name>
    <dbReference type="NCBI Taxonomy" id="1076179"/>
    <lineage>
        <taxon>unclassified sequences</taxon>
        <taxon>metagenomes</taxon>
        <taxon>ecological metagenomes</taxon>
    </lineage>
</organism>
<proteinExistence type="predicted"/>
<keyword evidence="2" id="KW-0175">Coiled coil</keyword>
<evidence type="ECO:0000256" key="2">
    <source>
        <dbReference type="SAM" id="Coils"/>
    </source>
</evidence>
<accession>A0A645DY60</accession>
<feature type="coiled-coil region" evidence="2">
    <location>
        <begin position="88"/>
        <end position="122"/>
    </location>
</feature>
<dbReference type="InterPro" id="IPR036679">
    <property type="entry name" value="FlgN-like_sf"/>
</dbReference>
<sequence>MEEQLYSCLQFEQQLLQEMIRLANKQQTALVNYHISELSEITSYQDALITHIRKAEENRIVLLMRWLKINRKEASELKLSDLEKIIVNQEIATEMEQIRKSLSEMIEQLQNLNATNRLLTNRARTNIKEMIEYITRGNSVCNMEV</sequence>
<dbReference type="AlphaFoldDB" id="A0A645DY60"/>
<evidence type="ECO:0000256" key="1">
    <source>
        <dbReference type="ARBA" id="ARBA00022795"/>
    </source>
</evidence>
<dbReference type="Gene3D" id="1.20.58.300">
    <property type="entry name" value="FlgN-like"/>
    <property type="match status" value="1"/>
</dbReference>
<evidence type="ECO:0008006" key="4">
    <source>
        <dbReference type="Google" id="ProtNLM"/>
    </source>
</evidence>
<dbReference type="InterPro" id="IPR007809">
    <property type="entry name" value="FlgN-like"/>
</dbReference>
<comment type="caution">
    <text evidence="3">The sequence shown here is derived from an EMBL/GenBank/DDBJ whole genome shotgun (WGS) entry which is preliminary data.</text>
</comment>
<name>A0A645DY60_9ZZZZ</name>
<dbReference type="Pfam" id="PF05130">
    <property type="entry name" value="FlgN"/>
    <property type="match status" value="1"/>
</dbReference>